<protein>
    <recommendedName>
        <fullName evidence="3">Outer membrane repeat protein</fullName>
    </recommendedName>
</protein>
<sequence>MADFVVNTNSDDSVDDDGLTTLREALALADALAGADTITFDLAEGERTIILGGSELVLSSDVTIDGDINGDDVADITVSGDGQSRVFRVAQGTAELDSLTITGGRADDYGAGIVVLSRAELFLTNSTVSGNSVEFQGGGIANFGTATLTNSMLSGNTSARDGGGMHNTGNLTLTDSTLSGNMAQFGGGINNVGTATLINSTLSGNEAFRGGGIYNRGTATLTNSTLSENTAESTGGGISNTGIATLTNSTLSGNMAVSNGGGIYNFGNGTLALTNSTLSGNTSAGNGGGISNRSDATLTNSIVLGNSANVAGAAEIGGLSAVTATNSITGANGETVADVFAGPDPLTGGGLLGDNGGPVQTIALKADATNPALDAGDDTVAPATDATGAERFDIANVGNDGMGFGDLGALELQPETRSLVVTTSEDVVDAIDDVTSLREAIAYADSLAGEDTITFDLAEGERTIILGGSELVLFSDVTIDGDING</sequence>
<gene>
    <name evidence="1" type="ORF">C8N45_1233</name>
</gene>
<dbReference type="NCBIfam" id="NF041518">
    <property type="entry name" value="choice_anch_Q"/>
    <property type="match status" value="1"/>
</dbReference>
<dbReference type="SUPFAM" id="SSF51126">
    <property type="entry name" value="Pectin lyase-like"/>
    <property type="match status" value="1"/>
</dbReference>
<feature type="non-terminal residue" evidence="1">
    <location>
        <position position="485"/>
    </location>
</feature>
<accession>A0A2T6K5N6</accession>
<dbReference type="PANTHER" id="PTHR11319:SF35">
    <property type="entry name" value="OUTER MEMBRANE PROTEIN PMPC-RELATED"/>
    <property type="match status" value="1"/>
</dbReference>
<dbReference type="InterPro" id="IPR059226">
    <property type="entry name" value="Choice_anch_Q_dom"/>
</dbReference>
<name>A0A2T6K5N6_9RHOB</name>
<dbReference type="InterPro" id="IPR006626">
    <property type="entry name" value="PbH1"/>
</dbReference>
<evidence type="ECO:0000313" key="2">
    <source>
        <dbReference type="Proteomes" id="UP000244523"/>
    </source>
</evidence>
<dbReference type="RefSeq" id="WP_211095494.1">
    <property type="nucleotide sequence ID" value="NZ_QBUD01000023.1"/>
</dbReference>
<dbReference type="AlphaFoldDB" id="A0A2T6K5N6"/>
<reference evidence="1 2" key="1">
    <citation type="submission" date="2018-04" db="EMBL/GenBank/DDBJ databases">
        <title>Genomic Encyclopedia of Archaeal and Bacterial Type Strains, Phase II (KMG-II): from individual species to whole genera.</title>
        <authorList>
            <person name="Goeker M."/>
        </authorList>
    </citation>
    <scope>NUCLEOTIDE SEQUENCE [LARGE SCALE GENOMIC DNA]</scope>
    <source>
        <strain evidence="1 2">DSM 29955</strain>
    </source>
</reference>
<dbReference type="SMART" id="SM00710">
    <property type="entry name" value="PbH1"/>
    <property type="match status" value="6"/>
</dbReference>
<keyword evidence="2" id="KW-1185">Reference proteome</keyword>
<dbReference type="InterPro" id="IPR011050">
    <property type="entry name" value="Pectin_lyase_fold/virulence"/>
</dbReference>
<dbReference type="PANTHER" id="PTHR11319">
    <property type="entry name" value="G PROTEIN-COUPLED RECEPTOR-RELATED"/>
    <property type="match status" value="1"/>
</dbReference>
<organism evidence="1 2">
    <name type="scientific">Yoonia sediminilitoris</name>
    <dbReference type="NCBI Taxonomy" id="1286148"/>
    <lineage>
        <taxon>Bacteria</taxon>
        <taxon>Pseudomonadati</taxon>
        <taxon>Pseudomonadota</taxon>
        <taxon>Alphaproteobacteria</taxon>
        <taxon>Rhodobacterales</taxon>
        <taxon>Paracoccaceae</taxon>
        <taxon>Yoonia</taxon>
    </lineage>
</organism>
<evidence type="ECO:0008006" key="3">
    <source>
        <dbReference type="Google" id="ProtNLM"/>
    </source>
</evidence>
<dbReference type="Proteomes" id="UP000244523">
    <property type="component" value="Unassembled WGS sequence"/>
</dbReference>
<dbReference type="EMBL" id="QBUD01000023">
    <property type="protein sequence ID" value="PUB09951.1"/>
    <property type="molecule type" value="Genomic_DNA"/>
</dbReference>
<comment type="caution">
    <text evidence="1">The sequence shown here is derived from an EMBL/GenBank/DDBJ whole genome shotgun (WGS) entry which is preliminary data.</text>
</comment>
<evidence type="ECO:0000313" key="1">
    <source>
        <dbReference type="EMBL" id="PUB09951.1"/>
    </source>
</evidence>
<proteinExistence type="predicted"/>